<sequence length="205" mass="24015">NNQIDLETIGHRVILSSSFLGSPHQMSEKYHDTMAVVQFFKKPDLFITITCNPWWSEIESNLKPEQQATDRPGLVVRVFELKFQELIDDLRKAEFPDPEKDLELWETVTKTIVYGPCGIVLYNPYLSKWFNCHINTEVCSSIQAIKYIYKYIYKGPDMANIAVGDGQYQQIKECCYRLLRLKMHDNNPLIYHLAIHLENEQLVHF</sequence>
<gene>
    <name evidence="2" type="ORF">C7212DRAFT_144238</name>
</gene>
<comment type="caution">
    <text evidence="2">The sequence shown here is derived from an EMBL/GenBank/DDBJ whole genome shotgun (WGS) entry which is preliminary data.</text>
</comment>
<evidence type="ECO:0000313" key="3">
    <source>
        <dbReference type="Proteomes" id="UP000246991"/>
    </source>
</evidence>
<reference evidence="2 3" key="1">
    <citation type="submission" date="2018-03" db="EMBL/GenBank/DDBJ databases">
        <title>Genomes of Pezizomycetes fungi and the evolution of truffles.</title>
        <authorList>
            <person name="Murat C."/>
            <person name="Payen T."/>
            <person name="Noel B."/>
            <person name="Kuo A."/>
            <person name="Martin F.M."/>
        </authorList>
    </citation>
    <scope>NUCLEOTIDE SEQUENCE [LARGE SCALE GENOMIC DNA]</scope>
    <source>
        <strain evidence="2">091103-1</strain>
    </source>
</reference>
<feature type="non-terminal residue" evidence="2">
    <location>
        <position position="1"/>
    </location>
</feature>
<dbReference type="EMBL" id="PYWC01000015">
    <property type="protein sequence ID" value="PWW78427.1"/>
    <property type="molecule type" value="Genomic_DNA"/>
</dbReference>
<dbReference type="STRING" id="42249.A0A317SYA2"/>
<name>A0A317SYA2_9PEZI</name>
<evidence type="ECO:0000313" key="2">
    <source>
        <dbReference type="EMBL" id="PWW78427.1"/>
    </source>
</evidence>
<evidence type="ECO:0000259" key="1">
    <source>
        <dbReference type="Pfam" id="PF14214"/>
    </source>
</evidence>
<dbReference type="Pfam" id="PF14214">
    <property type="entry name" value="Helitron_like_N"/>
    <property type="match status" value="1"/>
</dbReference>
<keyword evidence="3" id="KW-1185">Reference proteome</keyword>
<dbReference type="OrthoDB" id="4332274at2759"/>
<dbReference type="Proteomes" id="UP000246991">
    <property type="component" value="Unassembled WGS sequence"/>
</dbReference>
<organism evidence="2 3">
    <name type="scientific">Tuber magnatum</name>
    <name type="common">white Piedmont truffle</name>
    <dbReference type="NCBI Taxonomy" id="42249"/>
    <lineage>
        <taxon>Eukaryota</taxon>
        <taxon>Fungi</taxon>
        <taxon>Dikarya</taxon>
        <taxon>Ascomycota</taxon>
        <taxon>Pezizomycotina</taxon>
        <taxon>Pezizomycetes</taxon>
        <taxon>Pezizales</taxon>
        <taxon>Tuberaceae</taxon>
        <taxon>Tuber</taxon>
    </lineage>
</organism>
<accession>A0A317SYA2</accession>
<feature type="non-terminal residue" evidence="2">
    <location>
        <position position="205"/>
    </location>
</feature>
<dbReference type="AlphaFoldDB" id="A0A317SYA2"/>
<proteinExistence type="predicted"/>
<dbReference type="InterPro" id="IPR025476">
    <property type="entry name" value="Helitron_helicase-like"/>
</dbReference>
<feature type="domain" description="Helitron helicase-like" evidence="1">
    <location>
        <begin position="5"/>
        <end position="92"/>
    </location>
</feature>
<protein>
    <recommendedName>
        <fullName evidence="1">Helitron helicase-like domain-containing protein</fullName>
    </recommendedName>
</protein>